<gene>
    <name evidence="9 11" type="primary">ribA</name>
    <name evidence="11" type="ORF">NCTC13093_02353</name>
</gene>
<accession>A0A2X0WSK5</accession>
<dbReference type="GO" id="GO:0008270">
    <property type="term" value="F:zinc ion binding"/>
    <property type="evidence" value="ECO:0007669"/>
    <property type="project" value="UniProtKB-UniRule"/>
</dbReference>
<sequence length="199" mass="22282">MTTKIQQGPVAKLPTKHAIFNITIFRDENLLDHAVIFLGNLADGEPVLTRIHSECLTGDALGSLRCDCGFQLDAALAKIAKVGRGALLYMRQEGRGIGLFNKIRAYKLQDEGLDTVDANLKLGFPSDGRTYDVCALMMQQLGFNKIILMTNNPTKIKDLEEHGIQIVSREPLEYGRNEFNEGYLDTKEKRMGHLLHHQD</sequence>
<proteinExistence type="inferred from homology"/>
<evidence type="ECO:0000256" key="1">
    <source>
        <dbReference type="ARBA" id="ARBA00004853"/>
    </source>
</evidence>
<feature type="binding site" evidence="9">
    <location>
        <position position="155"/>
    </location>
    <ligand>
        <name>GTP</name>
        <dbReference type="ChEBI" id="CHEBI:37565"/>
    </ligand>
</feature>
<dbReference type="Proteomes" id="UP000250086">
    <property type="component" value="Unassembled WGS sequence"/>
</dbReference>
<protein>
    <recommendedName>
        <fullName evidence="9">GTP cyclohydrolase-2</fullName>
        <ecNumber evidence="9">3.5.4.25</ecNumber>
    </recommendedName>
    <alternativeName>
        <fullName evidence="9">GTP cyclohydrolase II</fullName>
    </alternativeName>
</protein>
<evidence type="ECO:0000256" key="4">
    <source>
        <dbReference type="ARBA" id="ARBA00022741"/>
    </source>
</evidence>
<feature type="binding site" evidence="9">
    <location>
        <position position="55"/>
    </location>
    <ligand>
        <name>Zn(2+)</name>
        <dbReference type="ChEBI" id="CHEBI:29105"/>
        <note>catalytic</note>
    </ligand>
</feature>
<feature type="binding site" evidence="9">
    <location>
        <begin position="50"/>
        <end position="54"/>
    </location>
    <ligand>
        <name>GTP</name>
        <dbReference type="ChEBI" id="CHEBI:37565"/>
    </ligand>
</feature>
<dbReference type="NCBIfam" id="TIGR00505">
    <property type="entry name" value="ribA"/>
    <property type="match status" value="1"/>
</dbReference>
<evidence type="ECO:0000256" key="5">
    <source>
        <dbReference type="ARBA" id="ARBA00022801"/>
    </source>
</evidence>
<evidence type="ECO:0000256" key="8">
    <source>
        <dbReference type="ARBA" id="ARBA00049295"/>
    </source>
</evidence>
<feature type="domain" description="GTP cyclohydrolase II" evidence="10">
    <location>
        <begin position="11"/>
        <end position="170"/>
    </location>
</feature>
<evidence type="ECO:0000256" key="3">
    <source>
        <dbReference type="ARBA" id="ARBA00022723"/>
    </source>
</evidence>
<dbReference type="GO" id="GO:0005525">
    <property type="term" value="F:GTP binding"/>
    <property type="evidence" value="ECO:0007669"/>
    <property type="project" value="UniProtKB-KW"/>
</dbReference>
<dbReference type="EC" id="3.5.4.25" evidence="9"/>
<keyword evidence="7 9" id="KW-0342">GTP-binding</keyword>
<dbReference type="InterPro" id="IPR032677">
    <property type="entry name" value="GTP_cyclohydro_II"/>
</dbReference>
<evidence type="ECO:0000313" key="12">
    <source>
        <dbReference type="Proteomes" id="UP000250086"/>
    </source>
</evidence>
<evidence type="ECO:0000256" key="6">
    <source>
        <dbReference type="ARBA" id="ARBA00022833"/>
    </source>
</evidence>
<reference evidence="11 12" key="1">
    <citation type="submission" date="2018-06" db="EMBL/GenBank/DDBJ databases">
        <authorList>
            <consortium name="Pathogen Informatics"/>
            <person name="Doyle S."/>
        </authorList>
    </citation>
    <scope>NUCLEOTIDE SEQUENCE [LARGE SCALE GENOMIC DNA]</scope>
    <source>
        <strain evidence="11 12">NCTC13093</strain>
    </source>
</reference>
<name>A0A2X0WSK5_9GAMM</name>
<dbReference type="Pfam" id="PF00925">
    <property type="entry name" value="GTP_cyclohydro2"/>
    <property type="match status" value="1"/>
</dbReference>
<dbReference type="UniPathway" id="UPA00275">
    <property type="reaction ID" value="UER00400"/>
</dbReference>
<feature type="active site" description="Nucleophile" evidence="9">
    <location>
        <position position="129"/>
    </location>
</feature>
<evidence type="ECO:0000256" key="9">
    <source>
        <dbReference type="HAMAP-Rule" id="MF_00179"/>
    </source>
</evidence>
<feature type="binding site" evidence="9">
    <location>
        <position position="68"/>
    </location>
    <ligand>
        <name>Zn(2+)</name>
        <dbReference type="ChEBI" id="CHEBI:29105"/>
        <note>catalytic</note>
    </ligand>
</feature>
<keyword evidence="2 9" id="KW-0686">Riboflavin biosynthesis</keyword>
<keyword evidence="4 9" id="KW-0547">Nucleotide-binding</keyword>
<dbReference type="RefSeq" id="WP_113744940.1">
    <property type="nucleotide sequence ID" value="NZ_UAPU01000005.1"/>
</dbReference>
<keyword evidence="3 9" id="KW-0479">Metal-binding</keyword>
<dbReference type="InterPro" id="IPR036144">
    <property type="entry name" value="RibA-like_sf"/>
</dbReference>
<dbReference type="GO" id="GO:0003935">
    <property type="term" value="F:GTP cyclohydrolase II activity"/>
    <property type="evidence" value="ECO:0007669"/>
    <property type="project" value="UniProtKB-UniRule"/>
</dbReference>
<feature type="binding site" evidence="9">
    <location>
        <position position="115"/>
    </location>
    <ligand>
        <name>GTP</name>
        <dbReference type="ChEBI" id="CHEBI:37565"/>
    </ligand>
</feature>
<dbReference type="EMBL" id="UAPV01000001">
    <property type="protein sequence ID" value="SPT70927.1"/>
    <property type="molecule type" value="Genomic_DNA"/>
</dbReference>
<comment type="function">
    <text evidence="9">Catalyzes the conversion of GTP to 2,5-diamino-6-ribosylamino-4(3H)-pyrimidinone 5'-phosphate (DARP), formate and pyrophosphate.</text>
</comment>
<dbReference type="PANTHER" id="PTHR21327:SF18">
    <property type="entry name" value="3,4-DIHYDROXY-2-BUTANONE 4-PHOSPHATE SYNTHASE"/>
    <property type="match status" value="1"/>
</dbReference>
<feature type="active site" description="Proton acceptor" evidence="9">
    <location>
        <position position="127"/>
    </location>
</feature>
<dbReference type="GO" id="GO:0005829">
    <property type="term" value="C:cytosol"/>
    <property type="evidence" value="ECO:0007669"/>
    <property type="project" value="TreeGrafter"/>
</dbReference>
<comment type="catalytic activity">
    <reaction evidence="8 9">
        <text>GTP + 4 H2O = 2,5-diamino-6-hydroxy-4-(5-phosphoribosylamino)-pyrimidine + formate + 2 phosphate + 3 H(+)</text>
        <dbReference type="Rhea" id="RHEA:23704"/>
        <dbReference type="ChEBI" id="CHEBI:15377"/>
        <dbReference type="ChEBI" id="CHEBI:15378"/>
        <dbReference type="ChEBI" id="CHEBI:15740"/>
        <dbReference type="ChEBI" id="CHEBI:37565"/>
        <dbReference type="ChEBI" id="CHEBI:43474"/>
        <dbReference type="ChEBI" id="CHEBI:58614"/>
        <dbReference type="EC" id="3.5.4.25"/>
    </reaction>
</comment>
<feature type="binding site" evidence="9">
    <location>
        <begin position="93"/>
        <end position="95"/>
    </location>
    <ligand>
        <name>GTP</name>
        <dbReference type="ChEBI" id="CHEBI:37565"/>
    </ligand>
</feature>
<feature type="binding site" evidence="9">
    <location>
        <position position="150"/>
    </location>
    <ligand>
        <name>GTP</name>
        <dbReference type="ChEBI" id="CHEBI:37565"/>
    </ligand>
</feature>
<comment type="pathway">
    <text evidence="1 9">Cofactor biosynthesis; riboflavin biosynthesis; 5-amino-6-(D-ribitylamino)uracil from GTP: step 1/4.</text>
</comment>
<evidence type="ECO:0000256" key="2">
    <source>
        <dbReference type="ARBA" id="ARBA00022619"/>
    </source>
</evidence>
<evidence type="ECO:0000259" key="10">
    <source>
        <dbReference type="Pfam" id="PF00925"/>
    </source>
</evidence>
<dbReference type="GO" id="GO:0009231">
    <property type="term" value="P:riboflavin biosynthetic process"/>
    <property type="evidence" value="ECO:0007669"/>
    <property type="project" value="UniProtKB-UniRule"/>
</dbReference>
<dbReference type="AlphaFoldDB" id="A0A2X0WSK5"/>
<dbReference type="FunFam" id="3.40.50.10990:FF:000002">
    <property type="entry name" value="GTP cyclohydrolase-2"/>
    <property type="match status" value="1"/>
</dbReference>
<dbReference type="HAMAP" id="MF_00179">
    <property type="entry name" value="RibA"/>
    <property type="match status" value="1"/>
</dbReference>
<dbReference type="SUPFAM" id="SSF142695">
    <property type="entry name" value="RibA-like"/>
    <property type="match status" value="1"/>
</dbReference>
<dbReference type="Gene3D" id="3.40.50.10990">
    <property type="entry name" value="GTP cyclohydrolase II"/>
    <property type="match status" value="1"/>
</dbReference>
<feature type="binding site" evidence="9">
    <location>
        <position position="66"/>
    </location>
    <ligand>
        <name>Zn(2+)</name>
        <dbReference type="ChEBI" id="CHEBI:29105"/>
        <note>catalytic</note>
    </ligand>
</feature>
<dbReference type="PANTHER" id="PTHR21327">
    <property type="entry name" value="GTP CYCLOHYDROLASE II-RELATED"/>
    <property type="match status" value="1"/>
</dbReference>
<dbReference type="OrthoDB" id="9793111at2"/>
<comment type="similarity">
    <text evidence="9">Belongs to the GTP cyclohydrolase II family.</text>
</comment>
<keyword evidence="5 9" id="KW-0378">Hydrolase</keyword>
<feature type="binding site" evidence="9">
    <location>
        <position position="71"/>
    </location>
    <ligand>
        <name>GTP</name>
        <dbReference type="ChEBI" id="CHEBI:37565"/>
    </ligand>
</feature>
<dbReference type="CDD" id="cd00641">
    <property type="entry name" value="GTP_cyclohydro2"/>
    <property type="match status" value="1"/>
</dbReference>
<evidence type="ECO:0000313" key="11">
    <source>
        <dbReference type="EMBL" id="SPT70927.1"/>
    </source>
</evidence>
<keyword evidence="6 9" id="KW-0862">Zinc</keyword>
<comment type="cofactor">
    <cofactor evidence="9">
        <name>Zn(2+)</name>
        <dbReference type="ChEBI" id="CHEBI:29105"/>
    </cofactor>
    <text evidence="9">Binds 1 zinc ion per subunit.</text>
</comment>
<organism evidence="11 12">
    <name type="scientific">Anaerobiospirillum thomasii</name>
    <dbReference type="NCBI Taxonomy" id="179995"/>
    <lineage>
        <taxon>Bacteria</taxon>
        <taxon>Pseudomonadati</taxon>
        <taxon>Pseudomonadota</taxon>
        <taxon>Gammaproteobacteria</taxon>
        <taxon>Aeromonadales</taxon>
        <taxon>Succinivibrionaceae</taxon>
        <taxon>Anaerobiospirillum</taxon>
    </lineage>
</organism>
<evidence type="ECO:0000256" key="7">
    <source>
        <dbReference type="ARBA" id="ARBA00023134"/>
    </source>
</evidence>
<dbReference type="InterPro" id="IPR000926">
    <property type="entry name" value="RibA"/>
</dbReference>
<keyword evidence="12" id="KW-1185">Reference proteome</keyword>
<dbReference type="NCBIfam" id="NF001591">
    <property type="entry name" value="PRK00393.1"/>
    <property type="match status" value="1"/>
</dbReference>